<accession>A0A9Q0JY07</accession>
<feature type="domain" description="TPX2 C-terminal" evidence="7">
    <location>
        <begin position="268"/>
        <end position="340"/>
    </location>
</feature>
<evidence type="ECO:0000259" key="7">
    <source>
        <dbReference type="Pfam" id="PF06886"/>
    </source>
</evidence>
<dbReference type="OrthoDB" id="1925970at2759"/>
<dbReference type="Proteomes" id="UP001141806">
    <property type="component" value="Unassembled WGS sequence"/>
</dbReference>
<comment type="subcellular location">
    <subcellularLocation>
        <location evidence="1">Cytoplasm</location>
        <location evidence="1">Cytoskeleton</location>
    </subcellularLocation>
</comment>
<dbReference type="EMBL" id="JAMYWD010000011">
    <property type="protein sequence ID" value="KAJ4954740.1"/>
    <property type="molecule type" value="Genomic_DNA"/>
</dbReference>
<keyword evidence="4" id="KW-0493">Microtubule</keyword>
<evidence type="ECO:0000256" key="5">
    <source>
        <dbReference type="ARBA" id="ARBA00023212"/>
    </source>
</evidence>
<evidence type="ECO:0000256" key="3">
    <source>
        <dbReference type="ARBA" id="ARBA00022490"/>
    </source>
</evidence>
<dbReference type="InterPro" id="IPR027329">
    <property type="entry name" value="TPX2_C"/>
</dbReference>
<dbReference type="PANTHER" id="PTHR46372:SF2">
    <property type="entry name" value="PROTEIN WVD2-LIKE 3"/>
    <property type="match status" value="1"/>
</dbReference>
<evidence type="ECO:0000313" key="9">
    <source>
        <dbReference type="Proteomes" id="UP001141806"/>
    </source>
</evidence>
<protein>
    <recommendedName>
        <fullName evidence="7">TPX2 C-terminal domain-containing protein</fullName>
    </recommendedName>
</protein>
<feature type="compositionally biased region" description="Polar residues" evidence="6">
    <location>
        <begin position="360"/>
        <end position="372"/>
    </location>
</feature>
<feature type="compositionally biased region" description="Basic and acidic residues" evidence="6">
    <location>
        <begin position="130"/>
        <end position="143"/>
    </location>
</feature>
<evidence type="ECO:0000256" key="1">
    <source>
        <dbReference type="ARBA" id="ARBA00004245"/>
    </source>
</evidence>
<feature type="compositionally biased region" description="Low complexity" evidence="6">
    <location>
        <begin position="393"/>
        <end position="403"/>
    </location>
</feature>
<name>A0A9Q0JY07_9MAGN</name>
<organism evidence="8 9">
    <name type="scientific">Protea cynaroides</name>
    <dbReference type="NCBI Taxonomy" id="273540"/>
    <lineage>
        <taxon>Eukaryota</taxon>
        <taxon>Viridiplantae</taxon>
        <taxon>Streptophyta</taxon>
        <taxon>Embryophyta</taxon>
        <taxon>Tracheophyta</taxon>
        <taxon>Spermatophyta</taxon>
        <taxon>Magnoliopsida</taxon>
        <taxon>Proteales</taxon>
        <taxon>Proteaceae</taxon>
        <taxon>Protea</taxon>
    </lineage>
</organism>
<dbReference type="GO" id="GO:0008017">
    <property type="term" value="F:microtubule binding"/>
    <property type="evidence" value="ECO:0007669"/>
    <property type="project" value="InterPro"/>
</dbReference>
<dbReference type="AlphaFoldDB" id="A0A9Q0JY07"/>
<feature type="region of interest" description="Disordered" evidence="6">
    <location>
        <begin position="324"/>
        <end position="435"/>
    </location>
</feature>
<evidence type="ECO:0000256" key="4">
    <source>
        <dbReference type="ARBA" id="ARBA00022701"/>
    </source>
</evidence>
<keyword evidence="9" id="KW-1185">Reference proteome</keyword>
<evidence type="ECO:0000256" key="6">
    <source>
        <dbReference type="SAM" id="MobiDB-lite"/>
    </source>
</evidence>
<evidence type="ECO:0000256" key="2">
    <source>
        <dbReference type="ARBA" id="ARBA00005885"/>
    </source>
</evidence>
<feature type="region of interest" description="Disordered" evidence="6">
    <location>
        <begin position="127"/>
        <end position="163"/>
    </location>
</feature>
<reference evidence="8" key="1">
    <citation type="journal article" date="2023" name="Plant J.">
        <title>The genome of the king protea, Protea cynaroides.</title>
        <authorList>
            <person name="Chang J."/>
            <person name="Duong T.A."/>
            <person name="Schoeman C."/>
            <person name="Ma X."/>
            <person name="Roodt D."/>
            <person name="Barker N."/>
            <person name="Li Z."/>
            <person name="Van de Peer Y."/>
            <person name="Mizrachi E."/>
        </authorList>
    </citation>
    <scope>NUCLEOTIDE SEQUENCE</scope>
    <source>
        <tissue evidence="8">Young leaves</tissue>
    </source>
</reference>
<dbReference type="GO" id="GO:0000226">
    <property type="term" value="P:microtubule cytoskeleton organization"/>
    <property type="evidence" value="ECO:0007669"/>
    <property type="project" value="InterPro"/>
</dbReference>
<dbReference type="Pfam" id="PF06886">
    <property type="entry name" value="TPX2"/>
    <property type="match status" value="1"/>
</dbReference>
<sequence length="435" mass="48473">MRTNGQTSIISVWSNQDQPQIIERIGEVIVMGWEIAESCMDKEKDCVIVYSNDGVRDSDNDIARRHCDVPESDDPMKVNPNSQVLEENIELKDCDVKECTMENQIEISKIHLVENCHKEEQDMLCVESSSPRDETVKSEDQKPSNHKKLSPPMKPLSRSDGAGNIRLNCTVPQPFALATEKRASCGTRPVGPEIAVSNGTNTSCNTNNLQATCKTKKPQPRSSLASRKPLQPDNKKHPDEEDSCSIASSTAASVKTLKFKMTVPAAPVFRSTDRAEKRKEFYSKLEEKQQALEAEKTQCEARTKDERDAALKQLRKSLMFKANPMPSFYHEGPPSKVELKKLPTTRAKSPKLGRRKSYSDAVNSTQGDNQKGVSGRVNRRSLGSYKEDTKATNNISRSINSISNDKDEPKQVRESTKSPPLGITGQRNVDIPIQS</sequence>
<comment type="caution">
    <text evidence="8">The sequence shown here is derived from an EMBL/GenBank/DDBJ whole genome shotgun (WGS) entry which is preliminary data.</text>
</comment>
<dbReference type="PANTHER" id="PTHR46372">
    <property type="entry name" value="PROTEIN WVD2-LIKE 3"/>
    <property type="match status" value="1"/>
</dbReference>
<feature type="compositionally biased region" description="Low complexity" evidence="6">
    <location>
        <begin position="199"/>
        <end position="208"/>
    </location>
</feature>
<dbReference type="InterPro" id="IPR044806">
    <property type="entry name" value="WVD2/WDL1-4"/>
</dbReference>
<dbReference type="GO" id="GO:0005874">
    <property type="term" value="C:microtubule"/>
    <property type="evidence" value="ECO:0007669"/>
    <property type="project" value="UniProtKB-KW"/>
</dbReference>
<gene>
    <name evidence="8" type="ORF">NE237_011523</name>
</gene>
<keyword evidence="5" id="KW-0206">Cytoskeleton</keyword>
<feature type="region of interest" description="Disordered" evidence="6">
    <location>
        <begin position="199"/>
        <end position="247"/>
    </location>
</feature>
<keyword evidence="3" id="KW-0963">Cytoplasm</keyword>
<comment type="similarity">
    <text evidence="2">Belongs to the TPX2 family.</text>
</comment>
<feature type="compositionally biased region" description="Basic and acidic residues" evidence="6">
    <location>
        <begin position="404"/>
        <end position="416"/>
    </location>
</feature>
<evidence type="ECO:0000313" key="8">
    <source>
        <dbReference type="EMBL" id="KAJ4954740.1"/>
    </source>
</evidence>
<proteinExistence type="inferred from homology"/>